<keyword evidence="2" id="KW-0378">Hydrolase</keyword>
<protein>
    <submittedName>
        <fullName evidence="4">Peptidoglycan/xylan/chitin deacetylase (PgdA/CDA1 family)</fullName>
    </submittedName>
</protein>
<dbReference type="SUPFAM" id="SSF88713">
    <property type="entry name" value="Glycoside hydrolase/deacetylase"/>
    <property type="match status" value="1"/>
</dbReference>
<dbReference type="GO" id="GO:0046872">
    <property type="term" value="F:metal ion binding"/>
    <property type="evidence" value="ECO:0007669"/>
    <property type="project" value="UniProtKB-KW"/>
</dbReference>
<evidence type="ECO:0000256" key="2">
    <source>
        <dbReference type="ARBA" id="ARBA00022801"/>
    </source>
</evidence>
<evidence type="ECO:0000256" key="1">
    <source>
        <dbReference type="ARBA" id="ARBA00022723"/>
    </source>
</evidence>
<keyword evidence="5" id="KW-1185">Reference proteome</keyword>
<dbReference type="InterPro" id="IPR011330">
    <property type="entry name" value="Glyco_hydro/deAcase_b/a-brl"/>
</dbReference>
<dbReference type="PROSITE" id="PS51677">
    <property type="entry name" value="NODB"/>
    <property type="match status" value="1"/>
</dbReference>
<gene>
    <name evidence="4" type="ORF">HNR21_002717</name>
</gene>
<dbReference type="GO" id="GO:0016810">
    <property type="term" value="F:hydrolase activity, acting on carbon-nitrogen (but not peptide) bonds"/>
    <property type="evidence" value="ECO:0007669"/>
    <property type="project" value="InterPro"/>
</dbReference>
<dbReference type="EMBL" id="JACJII010000001">
    <property type="protein sequence ID" value="MBA9003835.1"/>
    <property type="molecule type" value="Genomic_DNA"/>
</dbReference>
<dbReference type="PROSITE" id="PS51257">
    <property type="entry name" value="PROKAR_LIPOPROTEIN"/>
    <property type="match status" value="1"/>
</dbReference>
<evidence type="ECO:0000313" key="5">
    <source>
        <dbReference type="Proteomes" id="UP000539313"/>
    </source>
</evidence>
<dbReference type="InterPro" id="IPR002509">
    <property type="entry name" value="NODB_dom"/>
</dbReference>
<dbReference type="Gene3D" id="3.20.20.370">
    <property type="entry name" value="Glycoside hydrolase/deacetylase"/>
    <property type="match status" value="1"/>
</dbReference>
<keyword evidence="1" id="KW-0479">Metal-binding</keyword>
<dbReference type="RefSeq" id="WP_182705490.1">
    <property type="nucleotide sequence ID" value="NZ_JACJII010000001.1"/>
</dbReference>
<organism evidence="4 5">
    <name type="scientific">Thermomonospora cellulosilytica</name>
    <dbReference type="NCBI Taxonomy" id="1411118"/>
    <lineage>
        <taxon>Bacteria</taxon>
        <taxon>Bacillati</taxon>
        <taxon>Actinomycetota</taxon>
        <taxon>Actinomycetes</taxon>
        <taxon>Streptosporangiales</taxon>
        <taxon>Thermomonosporaceae</taxon>
        <taxon>Thermomonospora</taxon>
    </lineage>
</organism>
<dbReference type="PANTHER" id="PTHR10587:SF133">
    <property type="entry name" value="CHITIN DEACETYLASE 1-RELATED"/>
    <property type="match status" value="1"/>
</dbReference>
<accession>A0A7W3MXR1</accession>
<dbReference type="PANTHER" id="PTHR10587">
    <property type="entry name" value="GLYCOSYL TRANSFERASE-RELATED"/>
    <property type="match status" value="1"/>
</dbReference>
<dbReference type="GO" id="GO:0016020">
    <property type="term" value="C:membrane"/>
    <property type="evidence" value="ECO:0007669"/>
    <property type="project" value="TreeGrafter"/>
</dbReference>
<sequence>MLIRSTAVLVTAGAGLALLSACGHGHHRIHVAADRTQQPRPARGTAQATPSRAVDCAVARCAALTFDDGPGPHTARLLDLLRPTRARATFFVVGRQVRPNAAVVRRIVAEGHEIGNHTWSHARLPGLPEGAIRAEVDRTQDAVHDVTGVRPRVFRPPYAVTDARVGRVAGLPQVMWSVDPMDWRARKPERMKRVIEETVRDTRPGGIVLLHDTHGPTVSAIPELVARLERQGYELVTVSELFRGVPLRPGSPYRHR</sequence>
<comment type="caution">
    <text evidence="4">The sequence shown here is derived from an EMBL/GenBank/DDBJ whole genome shotgun (WGS) entry which is preliminary data.</text>
</comment>
<dbReference type="Proteomes" id="UP000539313">
    <property type="component" value="Unassembled WGS sequence"/>
</dbReference>
<name>A0A7W3MXR1_9ACTN</name>
<dbReference type="AlphaFoldDB" id="A0A7W3MXR1"/>
<dbReference type="InterPro" id="IPR050248">
    <property type="entry name" value="Polysacc_deacetylase_ArnD"/>
</dbReference>
<dbReference type="GO" id="GO:0005975">
    <property type="term" value="P:carbohydrate metabolic process"/>
    <property type="evidence" value="ECO:0007669"/>
    <property type="project" value="InterPro"/>
</dbReference>
<proteinExistence type="predicted"/>
<evidence type="ECO:0000259" key="3">
    <source>
        <dbReference type="PROSITE" id="PS51677"/>
    </source>
</evidence>
<evidence type="ECO:0000313" key="4">
    <source>
        <dbReference type="EMBL" id="MBA9003835.1"/>
    </source>
</evidence>
<reference evidence="4 5" key="1">
    <citation type="submission" date="2020-08" db="EMBL/GenBank/DDBJ databases">
        <title>Sequencing the genomes of 1000 actinobacteria strains.</title>
        <authorList>
            <person name="Klenk H.-P."/>
        </authorList>
    </citation>
    <scope>NUCLEOTIDE SEQUENCE [LARGE SCALE GENOMIC DNA]</scope>
    <source>
        <strain evidence="4 5">DSM 45823</strain>
    </source>
</reference>
<dbReference type="Pfam" id="PF01522">
    <property type="entry name" value="Polysacc_deac_1"/>
    <property type="match status" value="1"/>
</dbReference>
<feature type="domain" description="NodB homology" evidence="3">
    <location>
        <begin position="60"/>
        <end position="236"/>
    </location>
</feature>